<dbReference type="Proteomes" id="UP000285650">
    <property type="component" value="Unassembled WGS sequence"/>
</dbReference>
<keyword evidence="5" id="KW-0998">Cell outer membrane</keyword>
<protein>
    <submittedName>
        <fullName evidence="9">RagB/SusD family nutrient uptake outer membrane protein</fullName>
    </submittedName>
</protein>
<organism evidence="9 10">
    <name type="scientific">Bacteroides intestinalis</name>
    <dbReference type="NCBI Taxonomy" id="329854"/>
    <lineage>
        <taxon>Bacteria</taxon>
        <taxon>Pseudomonadati</taxon>
        <taxon>Bacteroidota</taxon>
        <taxon>Bacteroidia</taxon>
        <taxon>Bacteroidales</taxon>
        <taxon>Bacteroidaceae</taxon>
        <taxon>Bacteroides</taxon>
    </lineage>
</organism>
<evidence type="ECO:0000256" key="2">
    <source>
        <dbReference type="ARBA" id="ARBA00006275"/>
    </source>
</evidence>
<evidence type="ECO:0000256" key="1">
    <source>
        <dbReference type="ARBA" id="ARBA00004442"/>
    </source>
</evidence>
<evidence type="ECO:0000313" key="9">
    <source>
        <dbReference type="EMBL" id="RHE93760.1"/>
    </source>
</evidence>
<dbReference type="InterPro" id="IPR011990">
    <property type="entry name" value="TPR-like_helical_dom_sf"/>
</dbReference>
<evidence type="ECO:0000256" key="4">
    <source>
        <dbReference type="ARBA" id="ARBA00023136"/>
    </source>
</evidence>
<evidence type="ECO:0000259" key="7">
    <source>
        <dbReference type="Pfam" id="PF07980"/>
    </source>
</evidence>
<gene>
    <name evidence="9" type="ORF">DW712_06785</name>
</gene>
<evidence type="ECO:0000256" key="5">
    <source>
        <dbReference type="ARBA" id="ARBA00023237"/>
    </source>
</evidence>
<feature type="chain" id="PRO_5019052888" evidence="6">
    <location>
        <begin position="23"/>
        <end position="519"/>
    </location>
</feature>
<dbReference type="Gene3D" id="1.25.40.390">
    <property type="match status" value="1"/>
</dbReference>
<dbReference type="EMBL" id="QSKV01000003">
    <property type="protein sequence ID" value="RHE93760.1"/>
    <property type="molecule type" value="Genomic_DNA"/>
</dbReference>
<dbReference type="InterPro" id="IPR012944">
    <property type="entry name" value="SusD_RagB_dom"/>
</dbReference>
<feature type="domain" description="SusD-like N-terminal" evidence="8">
    <location>
        <begin position="52"/>
        <end position="225"/>
    </location>
</feature>
<evidence type="ECO:0000256" key="3">
    <source>
        <dbReference type="ARBA" id="ARBA00022729"/>
    </source>
</evidence>
<keyword evidence="4" id="KW-0472">Membrane</keyword>
<dbReference type="Pfam" id="PF07980">
    <property type="entry name" value="SusD_RagB"/>
    <property type="match status" value="1"/>
</dbReference>
<dbReference type="AlphaFoldDB" id="A0A414LGM2"/>
<accession>A0A414LGM2</accession>
<evidence type="ECO:0000313" key="10">
    <source>
        <dbReference type="Proteomes" id="UP000285650"/>
    </source>
</evidence>
<evidence type="ECO:0000259" key="8">
    <source>
        <dbReference type="Pfam" id="PF14322"/>
    </source>
</evidence>
<dbReference type="InterPro" id="IPR033985">
    <property type="entry name" value="SusD-like_N"/>
</dbReference>
<keyword evidence="3 6" id="KW-0732">Signal</keyword>
<sequence length="519" mass="60316">MKKIYVIICLLGLTLSALLNQACNSDLLDTVNPNKLTTKEFWRTEKDAQLGVNACYAIFYRLGSWHRYLHWRFDLLSDEGYSMSPMVQTGEWTKFIYSDYNHDNNQTVIWREAYRGIFRANQVLTYVPGIEIADAKKKDAYLGQAYFHRAYNYFHLAVLWEEVPLVTELQNPGDQPQQVTLSEIWGQVEKDLLEASNLLPKEWTGAEKGRITKGAAKALLARAYMQQHLWEKAKEQLYWLVEGEGKKYYGLVDNYKHNFSHLTENNIESVFEIQFSDALNGGESDDKGATNGHQRSIIFGLSGIGFRDGLARPWLVDEYKKERTIDGKLDPRLRVSLLYKGVATDFPDEETGKFYGKTWDEGKWGNDVYYRKYSRDDFRTTEDRHSQLNFRVIRYADVLLMYAECLNELGNTEDAYTYVNMVRARAQMRPLQEAYPEIGNDKQKFLSRLQTERVLELNGECVRWFDIKRWELYNTPEGLAALIARDPDYKNFVVGVSHRQPLPSNEVANNPNMKQLDGY</sequence>
<feature type="signal peptide" evidence="6">
    <location>
        <begin position="1"/>
        <end position="22"/>
    </location>
</feature>
<dbReference type="SUPFAM" id="SSF48452">
    <property type="entry name" value="TPR-like"/>
    <property type="match status" value="1"/>
</dbReference>
<comment type="subcellular location">
    <subcellularLocation>
        <location evidence="1">Cell outer membrane</location>
    </subcellularLocation>
</comment>
<dbReference type="GO" id="GO:0009279">
    <property type="term" value="C:cell outer membrane"/>
    <property type="evidence" value="ECO:0007669"/>
    <property type="project" value="UniProtKB-SubCell"/>
</dbReference>
<reference evidence="9 10" key="1">
    <citation type="submission" date="2018-08" db="EMBL/GenBank/DDBJ databases">
        <title>A genome reference for cultivated species of the human gut microbiota.</title>
        <authorList>
            <person name="Zou Y."/>
            <person name="Xue W."/>
            <person name="Luo G."/>
        </authorList>
    </citation>
    <scope>NUCLEOTIDE SEQUENCE [LARGE SCALE GENOMIC DNA]</scope>
    <source>
        <strain evidence="9 10">AM27-17</strain>
    </source>
</reference>
<proteinExistence type="inferred from homology"/>
<evidence type="ECO:0000256" key="6">
    <source>
        <dbReference type="SAM" id="SignalP"/>
    </source>
</evidence>
<name>A0A414LGM2_9BACE</name>
<dbReference type="RefSeq" id="WP_118221367.1">
    <property type="nucleotide sequence ID" value="NZ_JADNIJ010000011.1"/>
</dbReference>
<dbReference type="CDD" id="cd08977">
    <property type="entry name" value="SusD"/>
    <property type="match status" value="1"/>
</dbReference>
<comment type="similarity">
    <text evidence="2">Belongs to the SusD family.</text>
</comment>
<comment type="caution">
    <text evidence="9">The sequence shown here is derived from an EMBL/GenBank/DDBJ whole genome shotgun (WGS) entry which is preliminary data.</text>
</comment>
<dbReference type="Pfam" id="PF14322">
    <property type="entry name" value="SusD-like_3"/>
    <property type="match status" value="1"/>
</dbReference>
<feature type="domain" description="RagB/SusD" evidence="7">
    <location>
        <begin position="268"/>
        <end position="519"/>
    </location>
</feature>